<feature type="transmembrane region" description="Helical" evidence="1">
    <location>
        <begin position="105"/>
        <end position="122"/>
    </location>
</feature>
<evidence type="ECO:0000313" key="3">
    <source>
        <dbReference type="Proteomes" id="UP000199441"/>
    </source>
</evidence>
<dbReference type="RefSeq" id="WP_089946184.1">
    <property type="nucleotide sequence ID" value="NZ_FNOI01000002.1"/>
</dbReference>
<feature type="transmembrane region" description="Helical" evidence="1">
    <location>
        <begin position="196"/>
        <end position="222"/>
    </location>
</feature>
<feature type="transmembrane region" description="Helical" evidence="1">
    <location>
        <begin position="142"/>
        <end position="159"/>
    </location>
</feature>
<reference evidence="3" key="1">
    <citation type="submission" date="2016-10" db="EMBL/GenBank/DDBJ databases">
        <authorList>
            <person name="Varghese N."/>
            <person name="Submissions S."/>
        </authorList>
    </citation>
    <scope>NUCLEOTIDE SEQUENCE [LARGE SCALE GENOMIC DNA]</scope>
    <source>
        <strain evidence="3">DSM 26922</strain>
    </source>
</reference>
<sequence length="228" mass="24263">MLKHILTSAVFAGIVAGLFAAIINLWAVIPMVMEGELYESGERTHFAVDGSPQSDAGSPSILEDPARHIMPAAFSVVVFTGYAFFLVAAFALAERYGHKTTVRSGVIWGLCGFIAFQLAPAMGMPPQLPATPGPEVVPRQLWWAMTVIFTASALGLIAFGRGVLPIAVAVVLLFAPHIIGAPRLDTYFGFAAPELAAHFAGASLAATALTWTTLGLCCAWFWTKLKQD</sequence>
<dbReference type="Proteomes" id="UP000199441">
    <property type="component" value="Unassembled WGS sequence"/>
</dbReference>
<accession>A0A1H2VD88</accession>
<feature type="transmembrane region" description="Helical" evidence="1">
    <location>
        <begin position="69"/>
        <end position="93"/>
    </location>
</feature>
<dbReference type="OrthoDB" id="9813640at2"/>
<dbReference type="EMBL" id="FNOI01000002">
    <property type="protein sequence ID" value="SDW66325.1"/>
    <property type="molecule type" value="Genomic_DNA"/>
</dbReference>
<protein>
    <submittedName>
        <fullName evidence="2">Cobalt transporter subunit CbtA</fullName>
    </submittedName>
</protein>
<dbReference type="STRING" id="670155.SAMN04488001_1486"/>
<keyword evidence="1" id="KW-1133">Transmembrane helix</keyword>
<organism evidence="2 3">
    <name type="scientific">Litoreibacter albidus</name>
    <dbReference type="NCBI Taxonomy" id="670155"/>
    <lineage>
        <taxon>Bacteria</taxon>
        <taxon>Pseudomonadati</taxon>
        <taxon>Pseudomonadota</taxon>
        <taxon>Alphaproteobacteria</taxon>
        <taxon>Rhodobacterales</taxon>
        <taxon>Roseobacteraceae</taxon>
        <taxon>Litoreibacter</taxon>
    </lineage>
</organism>
<gene>
    <name evidence="2" type="ORF">SAMN04488001_1486</name>
</gene>
<proteinExistence type="predicted"/>
<keyword evidence="3" id="KW-1185">Reference proteome</keyword>
<dbReference type="InterPro" id="IPR012666">
    <property type="entry name" value="CbtA_put"/>
</dbReference>
<evidence type="ECO:0000256" key="1">
    <source>
        <dbReference type="SAM" id="Phobius"/>
    </source>
</evidence>
<dbReference type="AlphaFoldDB" id="A0A1H2VD88"/>
<evidence type="ECO:0000313" key="2">
    <source>
        <dbReference type="EMBL" id="SDW66325.1"/>
    </source>
</evidence>
<feature type="transmembrane region" description="Helical" evidence="1">
    <location>
        <begin position="9"/>
        <end position="29"/>
    </location>
</feature>
<keyword evidence="1" id="KW-0472">Membrane</keyword>
<feature type="transmembrane region" description="Helical" evidence="1">
    <location>
        <begin position="166"/>
        <end position="184"/>
    </location>
</feature>
<name>A0A1H2VD88_9RHOB</name>
<keyword evidence="1" id="KW-0812">Transmembrane</keyword>
<dbReference type="Pfam" id="PF09490">
    <property type="entry name" value="CbtA"/>
    <property type="match status" value="1"/>
</dbReference>